<dbReference type="InterPro" id="IPR027482">
    <property type="entry name" value="Sec1-like_dom2"/>
</dbReference>
<dbReference type="AlphaFoldDB" id="A0A7R9CYM3"/>
<sequence>MKSVSMCGIQSYDQLSPTLLPETDNRKMVVPLYQFCQLWWREVFKKVKMAVVFIDNPASECLHWNGDVVGLFSAGAVSVKEFSSFESLIADTIAQCGANSQKKAVFITCGPVHTTSRTILRDIIQASSFEYCVLITAAHPSVHQLAKYGARRETSNDMAAFHSLEEDMLQWMGNMNFTVEVFYFPLFVVPATETLFLTPPFSELFPLVDCDLVHVREQYQLLHRVPAHHLVSCLHSLLAQWDMREDLYSLGHFSGLLAAQLEALPAANNRRKVSTGQLKVLSTDNNRCKLKALPAANNRRKVSTGQLKALPADNNRCKVSTAQLKVLPAANNRCKVSTGQLKALPADNNKCKVSTAQLKVLPAANNRCKVSTGQLKVLSAANNRCKASTAQLKVLFTANNRCKVSTAQLKALLTANRRKVSTAQIEALPTANNRCKVSSGQLKVLSTANNRCKASTGQLKALSTANNRCKVSTVQLKVLPTANNRCIVSTGQIEALPTAYNRCKVSTAQLKVLPTANNRCKVSTGQIEALPTANNRCKLKALTTANNRCKVSTGQLKVLPAVNDRHKSASNACSLILVDRTLDLCSATRHDSDSVLDRILAVLPRLPGHSNDVAVNMSPICSAKTETAITDNLIPPGCLSQPKSEQCLQIFESLVSKRQKDVMLSLHQHLAAMTPSSREERGPKLATRITPMTLDKQVGSFKNHSDKIAQCAGLLQQTLAVTQTLRSPRIAQLEVIVSVEKLLLQNLGTSRDGAAVLAQMTQLIKTRRERNLPLEDLLVVLVHLYSLAGTDITFSSQAEMLVQSAVQAALFQDRETLEGFLSMLVESNMDEEAVGEVTLHIFNKLKSAAKSRKDLTKYRRFREFSACLPNSVLVSYTTLPTFLRCSSLDVTPFVRRSELKPDPRRKRGQRCDTFTIVRGRRVEIAQVYPLLSSRSLFESRGSSQPAAHTGLLRQLVADLLDPTRPELPDLSCKSAGLKELLKTGFSLLLNMPRQQHPLDHPMVVIFVVGGITAQEVRHIQEAVADSGLATKVLVGSTRLIMPLDTARALFQGHTA</sequence>
<accession>A0A7R9CYM3</accession>
<dbReference type="InterPro" id="IPR036045">
    <property type="entry name" value="Sec1-like_sf"/>
</dbReference>
<dbReference type="InterPro" id="IPR001619">
    <property type="entry name" value="Sec1-like"/>
</dbReference>
<evidence type="ECO:0000256" key="1">
    <source>
        <dbReference type="ARBA" id="ARBA00009884"/>
    </source>
</evidence>
<evidence type="ECO:0000313" key="2">
    <source>
        <dbReference type="EMBL" id="CAD7403853.1"/>
    </source>
</evidence>
<comment type="similarity">
    <text evidence="1">Belongs to the STXBP/unc-18/SEC1 family.</text>
</comment>
<dbReference type="GO" id="GO:0016192">
    <property type="term" value="P:vesicle-mediated transport"/>
    <property type="evidence" value="ECO:0007669"/>
    <property type="project" value="InterPro"/>
</dbReference>
<dbReference type="EMBL" id="OC318980">
    <property type="protein sequence ID" value="CAD7403853.1"/>
    <property type="molecule type" value="Genomic_DNA"/>
</dbReference>
<organism evidence="2">
    <name type="scientific">Timema cristinae</name>
    <name type="common">Walking stick</name>
    <dbReference type="NCBI Taxonomy" id="61476"/>
    <lineage>
        <taxon>Eukaryota</taxon>
        <taxon>Metazoa</taxon>
        <taxon>Ecdysozoa</taxon>
        <taxon>Arthropoda</taxon>
        <taxon>Hexapoda</taxon>
        <taxon>Insecta</taxon>
        <taxon>Pterygota</taxon>
        <taxon>Neoptera</taxon>
        <taxon>Polyneoptera</taxon>
        <taxon>Phasmatodea</taxon>
        <taxon>Timematodea</taxon>
        <taxon>Timematoidea</taxon>
        <taxon>Timematidae</taxon>
        <taxon>Timema</taxon>
    </lineage>
</organism>
<reference evidence="2" key="1">
    <citation type="submission" date="2020-11" db="EMBL/GenBank/DDBJ databases">
        <authorList>
            <person name="Tran Van P."/>
        </authorList>
    </citation>
    <scope>NUCLEOTIDE SEQUENCE</scope>
</reference>
<gene>
    <name evidence="2" type="ORF">TCEB3V08_LOCUS7199</name>
</gene>
<name>A0A7R9CYM3_TIMCR</name>
<dbReference type="SUPFAM" id="SSF56815">
    <property type="entry name" value="Sec1/munc18-like (SM) proteins"/>
    <property type="match status" value="1"/>
</dbReference>
<evidence type="ECO:0008006" key="3">
    <source>
        <dbReference type="Google" id="ProtNLM"/>
    </source>
</evidence>
<dbReference type="PANTHER" id="PTHR11679">
    <property type="entry name" value="VESICLE PROTEIN SORTING-ASSOCIATED"/>
    <property type="match status" value="1"/>
</dbReference>
<proteinExistence type="inferred from homology"/>
<dbReference type="Gene3D" id="3.40.50.1910">
    <property type="match status" value="1"/>
</dbReference>
<protein>
    <recommendedName>
        <fullName evidence="3">Sec1 family domain-containing protein 2</fullName>
    </recommendedName>
</protein>